<accession>A0AAV5QMF9</accession>
<evidence type="ECO:0000313" key="9">
    <source>
        <dbReference type="EMBL" id="GMM35353.1"/>
    </source>
</evidence>
<gene>
    <name evidence="9" type="ORF">DASC09_026780</name>
</gene>
<keyword evidence="3 7" id="KW-0479">Metal-binding</keyword>
<dbReference type="RefSeq" id="XP_064852353.1">
    <property type="nucleotide sequence ID" value="XM_064996281.1"/>
</dbReference>
<dbReference type="InterPro" id="IPR013149">
    <property type="entry name" value="ADH-like_C"/>
</dbReference>
<dbReference type="Proteomes" id="UP001360560">
    <property type="component" value="Unassembled WGS sequence"/>
</dbReference>
<feature type="domain" description="Enoyl reductase (ER)" evidence="8">
    <location>
        <begin position="13"/>
        <end position="349"/>
    </location>
</feature>
<sequence>MPSVNPSVVLRKKHDIVYEDRPVPKLQDPHFVRIAIKKTGICGSDVHYVQHGETGPFVVKSPMVLGHESSGVIVEVGSAVTNVKVGDRVAVEPGYPSRYSKETMRGLYNLCPHMAFAATPPYDGTLARYFTVPEDFVYPLPDTVSFEDGALCEPLAVAVHANKLGNTTFGSSVYVFGAGPIGLLITATAKAYGATDILVIDLFDDKLEMAKKLGATAVYNSSNDKGVAPAEIVKKLHQTYFVPQVVLEATGAPPCIQVGVAATGNAGTYVQVGMSGNEVNGFPIGAIGVTEAVVKGSFRYNFGDYEDAVKLLANGKVDGSLLITHRFTFKEAIKAYDFAATGKAIKIMIDGPTDED</sequence>
<evidence type="ECO:0000256" key="6">
    <source>
        <dbReference type="ARBA" id="ARBA00023027"/>
    </source>
</evidence>
<dbReference type="InterPro" id="IPR045306">
    <property type="entry name" value="SDH-like"/>
</dbReference>
<dbReference type="PANTHER" id="PTHR43161">
    <property type="entry name" value="SORBITOL DEHYDROGENASE"/>
    <property type="match status" value="1"/>
</dbReference>
<dbReference type="GO" id="GO:0003939">
    <property type="term" value="F:L-iditol 2-dehydrogenase (NAD+) activity"/>
    <property type="evidence" value="ECO:0007669"/>
    <property type="project" value="TreeGrafter"/>
</dbReference>
<reference evidence="9 10" key="1">
    <citation type="journal article" date="2023" name="Elife">
        <title>Identification of key yeast species and microbe-microbe interactions impacting larval growth of Drosophila in the wild.</title>
        <authorList>
            <person name="Mure A."/>
            <person name="Sugiura Y."/>
            <person name="Maeda R."/>
            <person name="Honda K."/>
            <person name="Sakurai N."/>
            <person name="Takahashi Y."/>
            <person name="Watada M."/>
            <person name="Katoh T."/>
            <person name="Gotoh A."/>
            <person name="Gotoh Y."/>
            <person name="Taniguchi I."/>
            <person name="Nakamura K."/>
            <person name="Hayashi T."/>
            <person name="Katayama T."/>
            <person name="Uemura T."/>
            <person name="Hattori Y."/>
        </authorList>
    </citation>
    <scope>NUCLEOTIDE SEQUENCE [LARGE SCALE GENOMIC DNA]</scope>
    <source>
        <strain evidence="9 10">SC-9</strain>
    </source>
</reference>
<dbReference type="Gene3D" id="3.90.180.10">
    <property type="entry name" value="Medium-chain alcohol dehydrogenases, catalytic domain"/>
    <property type="match status" value="1"/>
</dbReference>
<dbReference type="PANTHER" id="PTHR43161:SF9">
    <property type="entry name" value="SORBITOL DEHYDROGENASE"/>
    <property type="match status" value="1"/>
</dbReference>
<organism evidence="9 10">
    <name type="scientific">Saccharomycopsis crataegensis</name>
    <dbReference type="NCBI Taxonomy" id="43959"/>
    <lineage>
        <taxon>Eukaryota</taxon>
        <taxon>Fungi</taxon>
        <taxon>Dikarya</taxon>
        <taxon>Ascomycota</taxon>
        <taxon>Saccharomycotina</taxon>
        <taxon>Saccharomycetes</taxon>
        <taxon>Saccharomycopsidaceae</taxon>
        <taxon>Saccharomycopsis</taxon>
    </lineage>
</organism>
<keyword evidence="5" id="KW-0560">Oxidoreductase</keyword>
<protein>
    <submittedName>
        <fullName evidence="9">L-iditol 2-dehydrogenase</fullName>
    </submittedName>
</protein>
<dbReference type="Pfam" id="PF08240">
    <property type="entry name" value="ADH_N"/>
    <property type="match status" value="1"/>
</dbReference>
<dbReference type="GO" id="GO:0006062">
    <property type="term" value="P:sorbitol catabolic process"/>
    <property type="evidence" value="ECO:0007669"/>
    <property type="project" value="TreeGrafter"/>
</dbReference>
<dbReference type="SUPFAM" id="SSF50129">
    <property type="entry name" value="GroES-like"/>
    <property type="match status" value="1"/>
</dbReference>
<keyword evidence="6" id="KW-0520">NAD</keyword>
<dbReference type="EMBL" id="BTFZ01000006">
    <property type="protein sequence ID" value="GMM35353.1"/>
    <property type="molecule type" value="Genomic_DNA"/>
</dbReference>
<dbReference type="InterPro" id="IPR036291">
    <property type="entry name" value="NAD(P)-bd_dom_sf"/>
</dbReference>
<proteinExistence type="inferred from homology"/>
<dbReference type="InterPro" id="IPR013154">
    <property type="entry name" value="ADH-like_N"/>
</dbReference>
<dbReference type="GO" id="GO:0008270">
    <property type="term" value="F:zinc ion binding"/>
    <property type="evidence" value="ECO:0007669"/>
    <property type="project" value="InterPro"/>
</dbReference>
<dbReference type="GeneID" id="90073332"/>
<evidence type="ECO:0000259" key="8">
    <source>
        <dbReference type="SMART" id="SM00829"/>
    </source>
</evidence>
<evidence type="ECO:0000313" key="10">
    <source>
        <dbReference type="Proteomes" id="UP001360560"/>
    </source>
</evidence>
<dbReference type="SMART" id="SM00829">
    <property type="entry name" value="PKS_ER"/>
    <property type="match status" value="1"/>
</dbReference>
<dbReference type="SUPFAM" id="SSF51735">
    <property type="entry name" value="NAD(P)-binding Rossmann-fold domains"/>
    <property type="match status" value="1"/>
</dbReference>
<comment type="cofactor">
    <cofactor evidence="1 7">
        <name>Zn(2+)</name>
        <dbReference type="ChEBI" id="CHEBI:29105"/>
    </cofactor>
</comment>
<evidence type="ECO:0000256" key="3">
    <source>
        <dbReference type="ARBA" id="ARBA00022723"/>
    </source>
</evidence>
<evidence type="ECO:0000256" key="5">
    <source>
        <dbReference type="ARBA" id="ARBA00023002"/>
    </source>
</evidence>
<keyword evidence="10" id="KW-1185">Reference proteome</keyword>
<evidence type="ECO:0000256" key="1">
    <source>
        <dbReference type="ARBA" id="ARBA00001947"/>
    </source>
</evidence>
<name>A0AAV5QMF9_9ASCO</name>
<dbReference type="Pfam" id="PF00107">
    <property type="entry name" value="ADH_zinc_N"/>
    <property type="match status" value="1"/>
</dbReference>
<dbReference type="Gene3D" id="3.40.50.720">
    <property type="entry name" value="NAD(P)-binding Rossmann-like Domain"/>
    <property type="match status" value="1"/>
</dbReference>
<dbReference type="InterPro" id="IPR011032">
    <property type="entry name" value="GroES-like_sf"/>
</dbReference>
<dbReference type="InterPro" id="IPR002328">
    <property type="entry name" value="ADH_Zn_CS"/>
</dbReference>
<dbReference type="CDD" id="cd05285">
    <property type="entry name" value="sorbitol_DH"/>
    <property type="match status" value="1"/>
</dbReference>
<dbReference type="InterPro" id="IPR020843">
    <property type="entry name" value="ER"/>
</dbReference>
<dbReference type="AlphaFoldDB" id="A0AAV5QMF9"/>
<evidence type="ECO:0000256" key="2">
    <source>
        <dbReference type="ARBA" id="ARBA00008072"/>
    </source>
</evidence>
<keyword evidence="4 7" id="KW-0862">Zinc</keyword>
<comment type="similarity">
    <text evidence="2 7">Belongs to the zinc-containing alcohol dehydrogenase family.</text>
</comment>
<evidence type="ECO:0000256" key="7">
    <source>
        <dbReference type="RuleBase" id="RU361277"/>
    </source>
</evidence>
<dbReference type="FunFam" id="3.40.50.720:FF:000068">
    <property type="entry name" value="Sorbitol dehydrogenase"/>
    <property type="match status" value="1"/>
</dbReference>
<dbReference type="PROSITE" id="PS00059">
    <property type="entry name" value="ADH_ZINC"/>
    <property type="match status" value="1"/>
</dbReference>
<comment type="caution">
    <text evidence="9">The sequence shown here is derived from an EMBL/GenBank/DDBJ whole genome shotgun (WGS) entry which is preliminary data.</text>
</comment>
<evidence type="ECO:0000256" key="4">
    <source>
        <dbReference type="ARBA" id="ARBA00022833"/>
    </source>
</evidence>